<dbReference type="GO" id="GO:0003723">
    <property type="term" value="F:RNA binding"/>
    <property type="evidence" value="ECO:0007669"/>
    <property type="project" value="InterPro"/>
</dbReference>
<dbReference type="FunFam" id="1.25.40.10:FF:000090">
    <property type="entry name" value="Pentatricopeptide repeat-containing protein, chloroplastic"/>
    <property type="match status" value="1"/>
</dbReference>
<feature type="repeat" description="PPR" evidence="2">
    <location>
        <begin position="107"/>
        <end position="141"/>
    </location>
</feature>
<dbReference type="Pfam" id="PF20431">
    <property type="entry name" value="E_motif"/>
    <property type="match status" value="1"/>
</dbReference>
<evidence type="ECO:0000313" key="3">
    <source>
        <dbReference type="EMBL" id="KAK7841183.1"/>
    </source>
</evidence>
<dbReference type="AlphaFoldDB" id="A0AAW0KRT9"/>
<keyword evidence="1" id="KW-0677">Repeat</keyword>
<reference evidence="3 4" key="1">
    <citation type="journal article" date="2018" name="Sci. Data">
        <title>The draft genome sequence of cork oak.</title>
        <authorList>
            <person name="Ramos A.M."/>
            <person name="Usie A."/>
            <person name="Barbosa P."/>
            <person name="Barros P.M."/>
            <person name="Capote T."/>
            <person name="Chaves I."/>
            <person name="Simoes F."/>
            <person name="Abreu I."/>
            <person name="Carrasquinho I."/>
            <person name="Faro C."/>
            <person name="Guimaraes J.B."/>
            <person name="Mendonca D."/>
            <person name="Nobrega F."/>
            <person name="Rodrigues L."/>
            <person name="Saibo N.J.M."/>
            <person name="Varela M.C."/>
            <person name="Egas C."/>
            <person name="Matos J."/>
            <person name="Miguel C.M."/>
            <person name="Oliveira M.M."/>
            <person name="Ricardo C.P."/>
            <person name="Goncalves S."/>
        </authorList>
    </citation>
    <scope>NUCLEOTIDE SEQUENCE [LARGE SCALE GENOMIC DNA]</scope>
    <source>
        <strain evidence="4">cv. HL8</strain>
    </source>
</reference>
<evidence type="ECO:0000256" key="1">
    <source>
        <dbReference type="ARBA" id="ARBA00022737"/>
    </source>
</evidence>
<dbReference type="InterPro" id="IPR046848">
    <property type="entry name" value="E_motif"/>
</dbReference>
<dbReference type="SUPFAM" id="SSF48452">
    <property type="entry name" value="TPR-like"/>
    <property type="match status" value="1"/>
</dbReference>
<dbReference type="InterPro" id="IPR011990">
    <property type="entry name" value="TPR-like_helical_dom_sf"/>
</dbReference>
<protein>
    <submittedName>
        <fullName evidence="3">Pentatricopeptide repeat-containing protein</fullName>
    </submittedName>
</protein>
<dbReference type="Pfam" id="PF01535">
    <property type="entry name" value="PPR"/>
    <property type="match status" value="4"/>
</dbReference>
<dbReference type="FunFam" id="1.25.40.10:FF:001306">
    <property type="entry name" value="Pentatricopeptide repeat-containing protein At1g28690, mitochondrial"/>
    <property type="match status" value="1"/>
</dbReference>
<name>A0AAW0KRT9_QUESU</name>
<proteinExistence type="predicted"/>
<dbReference type="GO" id="GO:0009451">
    <property type="term" value="P:RNA modification"/>
    <property type="evidence" value="ECO:0007669"/>
    <property type="project" value="InterPro"/>
</dbReference>
<dbReference type="PROSITE" id="PS51375">
    <property type="entry name" value="PPR"/>
    <property type="match status" value="3"/>
</dbReference>
<dbReference type="InterPro" id="IPR002885">
    <property type="entry name" value="PPR_rpt"/>
</dbReference>
<organism evidence="3 4">
    <name type="scientific">Quercus suber</name>
    <name type="common">Cork oak</name>
    <dbReference type="NCBI Taxonomy" id="58331"/>
    <lineage>
        <taxon>Eukaryota</taxon>
        <taxon>Viridiplantae</taxon>
        <taxon>Streptophyta</taxon>
        <taxon>Embryophyta</taxon>
        <taxon>Tracheophyta</taxon>
        <taxon>Spermatophyta</taxon>
        <taxon>Magnoliopsida</taxon>
        <taxon>eudicotyledons</taxon>
        <taxon>Gunneridae</taxon>
        <taxon>Pentapetalae</taxon>
        <taxon>rosids</taxon>
        <taxon>fabids</taxon>
        <taxon>Fagales</taxon>
        <taxon>Fagaceae</taxon>
        <taxon>Quercus</taxon>
    </lineage>
</organism>
<dbReference type="EMBL" id="PKMF04000246">
    <property type="protein sequence ID" value="KAK7841183.1"/>
    <property type="molecule type" value="Genomic_DNA"/>
</dbReference>
<evidence type="ECO:0000313" key="4">
    <source>
        <dbReference type="Proteomes" id="UP000237347"/>
    </source>
</evidence>
<dbReference type="PANTHER" id="PTHR47926:SF535">
    <property type="entry name" value="PENTACOTRIPEPTIDE-REPEAT REGION OF PRORP DOMAIN-CONTAINING PROTEIN"/>
    <property type="match status" value="1"/>
</dbReference>
<dbReference type="Proteomes" id="UP000237347">
    <property type="component" value="Unassembled WGS sequence"/>
</dbReference>
<comment type="caution">
    <text evidence="3">The sequence shown here is derived from an EMBL/GenBank/DDBJ whole genome shotgun (WGS) entry which is preliminary data.</text>
</comment>
<keyword evidence="4" id="KW-1185">Reference proteome</keyword>
<feature type="repeat" description="PPR" evidence="2">
    <location>
        <begin position="243"/>
        <end position="278"/>
    </location>
</feature>
<dbReference type="InterPro" id="IPR046960">
    <property type="entry name" value="PPR_At4g14850-like_plant"/>
</dbReference>
<evidence type="ECO:0000256" key="2">
    <source>
        <dbReference type="PROSITE-ProRule" id="PRU00708"/>
    </source>
</evidence>
<sequence>MKNARIPIIRSSCFSSSRKHNLLVPPNQTFPPTQDSFSHPTATSLSSALQQYINSDNPSYGQKIHSHILKTGFRPNTNISIKLLILHLKCGYIKYARKVFDELPQTTLSAYNYMIGGYLKHGLVEESLSLVRRLVYSGEKPDGFTFSMILKASTCACKVPLLCSLGRLVHAQILKFEVEPDDVLYTALVDSYIKHGKVGYARTVFDMMLEKNVICSTSMISGYMNQGSVKDAEDIFRKTMEKDLVVYNAMIEGYSKSIEYARRSVEVYVDMQRLNFWPNISTFASVIGACSVLAAFEIACGHAGLVDKGKKIFESMERDYLMKPKMEHYACMVDLLGRAGSLKQAWDFVRGMHEKPNSDVWAALLSSSRLHGDVEMASIAANELFKLNADGRPGAYVALSNTLAAAGKWDNVSELRDVMKVKGISKNTGYSWVGTDIAL</sequence>
<dbReference type="Pfam" id="PF13041">
    <property type="entry name" value="PPR_2"/>
    <property type="match status" value="1"/>
</dbReference>
<dbReference type="NCBIfam" id="TIGR00756">
    <property type="entry name" value="PPR"/>
    <property type="match status" value="3"/>
</dbReference>
<feature type="repeat" description="PPR" evidence="2">
    <location>
        <begin position="181"/>
        <end position="215"/>
    </location>
</feature>
<accession>A0AAW0KRT9</accession>
<dbReference type="PANTHER" id="PTHR47926">
    <property type="entry name" value="PENTATRICOPEPTIDE REPEAT-CONTAINING PROTEIN"/>
    <property type="match status" value="1"/>
</dbReference>
<gene>
    <name evidence="3" type="primary">PCMP-E34_1</name>
    <name evidence="3" type="ORF">CFP56_015703</name>
</gene>
<dbReference type="Gene3D" id="1.25.40.10">
    <property type="entry name" value="Tetratricopeptide repeat domain"/>
    <property type="match status" value="3"/>
</dbReference>